<dbReference type="PROSITE" id="PS51736">
    <property type="entry name" value="RECOMBINASES_3"/>
    <property type="match status" value="1"/>
</dbReference>
<gene>
    <name evidence="2" type="ORF">MBAV_002925</name>
</gene>
<organism evidence="2 3">
    <name type="scientific">Candidatus Magnetobacterium bavaricum</name>
    <dbReference type="NCBI Taxonomy" id="29290"/>
    <lineage>
        <taxon>Bacteria</taxon>
        <taxon>Pseudomonadati</taxon>
        <taxon>Nitrospirota</taxon>
        <taxon>Thermodesulfovibrionia</taxon>
        <taxon>Thermodesulfovibrionales</taxon>
        <taxon>Candidatus Magnetobacteriaceae</taxon>
        <taxon>Candidatus Magnetobacterium</taxon>
    </lineage>
</organism>
<evidence type="ECO:0000313" key="3">
    <source>
        <dbReference type="Proteomes" id="UP000033423"/>
    </source>
</evidence>
<dbReference type="InterPro" id="IPR006119">
    <property type="entry name" value="Resolv_N"/>
</dbReference>
<feature type="domain" description="Resolvase/invertase-type recombinase catalytic" evidence="1">
    <location>
        <begin position="1"/>
        <end position="84"/>
    </location>
</feature>
<feature type="non-terminal residue" evidence="2">
    <location>
        <position position="84"/>
    </location>
</feature>
<dbReference type="AlphaFoldDB" id="A0A0F3GSN6"/>
<dbReference type="Pfam" id="PF00239">
    <property type="entry name" value="Resolvase"/>
    <property type="match status" value="1"/>
</dbReference>
<name>A0A0F3GSN6_9BACT</name>
<evidence type="ECO:0000259" key="1">
    <source>
        <dbReference type="PROSITE" id="PS51736"/>
    </source>
</evidence>
<dbReference type="PANTHER" id="PTHR30461">
    <property type="entry name" value="DNA-INVERTASE FROM LAMBDOID PROPHAGE"/>
    <property type="match status" value="1"/>
</dbReference>
<dbReference type="SUPFAM" id="SSF53041">
    <property type="entry name" value="Resolvase-like"/>
    <property type="match status" value="1"/>
</dbReference>
<sequence length="84" mass="9760">MQLRELHLYANDRGWVVTEYIDSGISGVKEKRPALNKMMEDVRSKKINIVLVWKMDRLGRSLKHLLNTINELQTFGTAFVSVKE</sequence>
<protein>
    <submittedName>
        <fullName evidence="2">Protein containing Resolvase</fullName>
    </submittedName>
</protein>
<dbReference type="EMBL" id="LACI01001256">
    <property type="protein sequence ID" value="KJU84881.1"/>
    <property type="molecule type" value="Genomic_DNA"/>
</dbReference>
<dbReference type="InterPro" id="IPR050639">
    <property type="entry name" value="SSR_resolvase"/>
</dbReference>
<dbReference type="InterPro" id="IPR036162">
    <property type="entry name" value="Resolvase-like_N_sf"/>
</dbReference>
<accession>A0A0F3GSN6</accession>
<reference evidence="2 3" key="1">
    <citation type="submission" date="2015-02" db="EMBL/GenBank/DDBJ databases">
        <title>Single-cell genomics of uncultivated deep-branching MTB reveals a conserved set of magnetosome genes.</title>
        <authorList>
            <person name="Kolinko S."/>
            <person name="Richter M."/>
            <person name="Glockner F.O."/>
            <person name="Brachmann A."/>
            <person name="Schuler D."/>
        </authorList>
    </citation>
    <scope>NUCLEOTIDE SEQUENCE [LARGE SCALE GENOMIC DNA]</scope>
    <source>
        <strain evidence="2">TM-1</strain>
    </source>
</reference>
<dbReference type="Proteomes" id="UP000033423">
    <property type="component" value="Unassembled WGS sequence"/>
</dbReference>
<dbReference type="GO" id="GO:0000150">
    <property type="term" value="F:DNA strand exchange activity"/>
    <property type="evidence" value="ECO:0007669"/>
    <property type="project" value="InterPro"/>
</dbReference>
<proteinExistence type="predicted"/>
<dbReference type="GO" id="GO:0003677">
    <property type="term" value="F:DNA binding"/>
    <property type="evidence" value="ECO:0007669"/>
    <property type="project" value="InterPro"/>
</dbReference>
<dbReference type="PANTHER" id="PTHR30461:SF23">
    <property type="entry name" value="DNA RECOMBINASE-RELATED"/>
    <property type="match status" value="1"/>
</dbReference>
<keyword evidence="3" id="KW-1185">Reference proteome</keyword>
<dbReference type="CDD" id="cd03768">
    <property type="entry name" value="SR_ResInv"/>
    <property type="match status" value="1"/>
</dbReference>
<evidence type="ECO:0000313" key="2">
    <source>
        <dbReference type="EMBL" id="KJU84881.1"/>
    </source>
</evidence>
<dbReference type="SMART" id="SM00857">
    <property type="entry name" value="Resolvase"/>
    <property type="match status" value="1"/>
</dbReference>
<dbReference type="Gene3D" id="3.40.50.1390">
    <property type="entry name" value="Resolvase, N-terminal catalytic domain"/>
    <property type="match status" value="1"/>
</dbReference>
<comment type="caution">
    <text evidence="2">The sequence shown here is derived from an EMBL/GenBank/DDBJ whole genome shotgun (WGS) entry which is preliminary data.</text>
</comment>